<dbReference type="PROSITE" id="PS50994">
    <property type="entry name" value="INTEGRASE"/>
    <property type="match status" value="1"/>
</dbReference>
<feature type="domain" description="Integrase catalytic" evidence="1">
    <location>
        <begin position="179"/>
        <end position="359"/>
    </location>
</feature>
<name>A0ABZ2YCF8_9BACT</name>
<dbReference type="Gene3D" id="3.30.420.10">
    <property type="entry name" value="Ribonuclease H-like superfamily/Ribonuclease H"/>
    <property type="match status" value="1"/>
</dbReference>
<reference evidence="2 3" key="1">
    <citation type="submission" date="2023-03" db="EMBL/GenBank/DDBJ databases">
        <title>Novel Species.</title>
        <authorList>
            <person name="Ma S."/>
        </authorList>
    </citation>
    <scope>NUCLEOTIDE SEQUENCE [LARGE SCALE GENOMIC DNA]</scope>
    <source>
        <strain evidence="2 3">B11</strain>
    </source>
</reference>
<sequence length="412" mass="48286">MELTMNTRREIIKKMAPEYQKATKKEKRKILDELVHLTGYTRTYASWLLSHHGRKVYLTGRNGKKYRVIGSITKVKRNRKKIYDEEVLSSLKKIWLIFDCPCGKRLAPSLPWMIKKLEKHEELVLSQEVKAKLLSVSPATVDRLLQKEKRKLTFTFRSYTKPGTLLKHQIPVRTFADWDEKRPGFCEMDLVAHDGGNPSGDFCQTLDVTDVLTGWTETQAVKNKAQKWVFEALEQIRARLPFPLLGIDSDNGGEFINNQLIRYCQKEQITFTRSRPSKKNDNCYVEQKNWTMVRKTVGYLRYETKDELLLLNQLYSLLRLYTNFFQPVTKLVFKERVNSKVKKHYDEAKTPLMRVLDASSIDDSIKQSLKDQYEELNPAELKRQIVKIQNQWIEMVTLKNDSIPHPKEVNLV</sequence>
<dbReference type="EMBL" id="CP121689">
    <property type="protein sequence ID" value="WZL75408.1"/>
    <property type="molecule type" value="Genomic_DNA"/>
</dbReference>
<protein>
    <submittedName>
        <fullName evidence="2">Transposase family protein</fullName>
    </submittedName>
</protein>
<dbReference type="SUPFAM" id="SSF53098">
    <property type="entry name" value="Ribonuclease H-like"/>
    <property type="match status" value="1"/>
</dbReference>
<organism evidence="2 3">
    <name type="scientific">Thermatribacter velox</name>
    <dbReference type="NCBI Taxonomy" id="3039681"/>
    <lineage>
        <taxon>Bacteria</taxon>
        <taxon>Pseudomonadati</taxon>
        <taxon>Atribacterota</taxon>
        <taxon>Atribacteria</taxon>
        <taxon>Atribacterales</taxon>
        <taxon>Thermatribacteraceae</taxon>
        <taxon>Thermatribacter</taxon>
    </lineage>
</organism>
<evidence type="ECO:0000313" key="2">
    <source>
        <dbReference type="EMBL" id="WZL75408.1"/>
    </source>
</evidence>
<dbReference type="Proteomes" id="UP001461341">
    <property type="component" value="Chromosome"/>
</dbReference>
<dbReference type="InterPro" id="IPR001584">
    <property type="entry name" value="Integrase_cat-core"/>
</dbReference>
<keyword evidence="3" id="KW-1185">Reference proteome</keyword>
<dbReference type="InterPro" id="IPR012337">
    <property type="entry name" value="RNaseH-like_sf"/>
</dbReference>
<proteinExistence type="predicted"/>
<dbReference type="RefSeq" id="WP_369017555.1">
    <property type="nucleotide sequence ID" value="NZ_CP121689.1"/>
</dbReference>
<dbReference type="InterPro" id="IPR036397">
    <property type="entry name" value="RNaseH_sf"/>
</dbReference>
<gene>
    <name evidence="2" type="ORF">QBE54_07370</name>
</gene>
<evidence type="ECO:0000259" key="1">
    <source>
        <dbReference type="PROSITE" id="PS50994"/>
    </source>
</evidence>
<accession>A0ABZ2YCF8</accession>
<evidence type="ECO:0000313" key="3">
    <source>
        <dbReference type="Proteomes" id="UP001461341"/>
    </source>
</evidence>